<feature type="region of interest" description="Disordered" evidence="1">
    <location>
        <begin position="261"/>
        <end position="340"/>
    </location>
</feature>
<organism evidence="3 4">
    <name type="scientific">Podospora aff. communis PSN243</name>
    <dbReference type="NCBI Taxonomy" id="3040156"/>
    <lineage>
        <taxon>Eukaryota</taxon>
        <taxon>Fungi</taxon>
        <taxon>Dikarya</taxon>
        <taxon>Ascomycota</taxon>
        <taxon>Pezizomycotina</taxon>
        <taxon>Sordariomycetes</taxon>
        <taxon>Sordariomycetidae</taxon>
        <taxon>Sordariales</taxon>
        <taxon>Podosporaceae</taxon>
        <taxon>Podospora</taxon>
    </lineage>
</organism>
<dbReference type="GO" id="GO:0005737">
    <property type="term" value="C:cytoplasm"/>
    <property type="evidence" value="ECO:0007669"/>
    <property type="project" value="TreeGrafter"/>
</dbReference>
<dbReference type="EMBL" id="MU865913">
    <property type="protein sequence ID" value="KAK4455833.1"/>
    <property type="molecule type" value="Genomic_DNA"/>
</dbReference>
<reference evidence="3" key="2">
    <citation type="submission" date="2023-05" db="EMBL/GenBank/DDBJ databases">
        <authorList>
            <consortium name="Lawrence Berkeley National Laboratory"/>
            <person name="Steindorff A."/>
            <person name="Hensen N."/>
            <person name="Bonometti L."/>
            <person name="Westerberg I."/>
            <person name="Brannstrom I.O."/>
            <person name="Guillou S."/>
            <person name="Cros-Aarteil S."/>
            <person name="Calhoun S."/>
            <person name="Haridas S."/>
            <person name="Kuo A."/>
            <person name="Mondo S."/>
            <person name="Pangilinan J."/>
            <person name="Riley R."/>
            <person name="Labutti K."/>
            <person name="Andreopoulos B."/>
            <person name="Lipzen A."/>
            <person name="Chen C."/>
            <person name="Yanf M."/>
            <person name="Daum C."/>
            <person name="Ng V."/>
            <person name="Clum A."/>
            <person name="Ohm R."/>
            <person name="Martin F."/>
            <person name="Silar P."/>
            <person name="Natvig D."/>
            <person name="Lalanne C."/>
            <person name="Gautier V."/>
            <person name="Ament-Velasquez S.L."/>
            <person name="Kruys A."/>
            <person name="Hutchinson M.I."/>
            <person name="Powell A.J."/>
            <person name="Barry K."/>
            <person name="Miller A.N."/>
            <person name="Grigoriev I.V."/>
            <person name="Debuchy R."/>
            <person name="Gladieux P."/>
            <person name="Thoren M.H."/>
            <person name="Johannesson H."/>
        </authorList>
    </citation>
    <scope>NUCLEOTIDE SEQUENCE</scope>
    <source>
        <strain evidence="3">PSN243</strain>
    </source>
</reference>
<feature type="compositionally biased region" description="Basic residues" evidence="1">
    <location>
        <begin position="14"/>
        <end position="27"/>
    </location>
</feature>
<sequence length="340" mass="37079">MAKGRSRLVQAQKAAKKQHHQPSKRQKPNPSSAKNPNSSKPKPPPPKSHLAPTIPFSPSHAILLVGEGDLSFAASLATHHACTRLTATVYESSPAALLEKYPHASANLSALSSAGAKVLYNIDAKKMSPFLKSKSPPEGAMDRILFNFPHVGGKSTDVNRQVRHNQELLVEFFKRAMLSLAPRGKVVVTLFEGEPYTLWNVRDLGRHAGLAVERSFRFRAEAYPGYRHARTLGVVRKGGGKGAESETRWRGEERRARSYVFVRREDAPVPGAKRRKGEESESESESSGSEGEGWTGFGKDEGEEEDGEEDGDGPGEVGGEDEEREDDGGDKDGDTSKPDE</sequence>
<accession>A0AAV9H8M1</accession>
<dbReference type="Proteomes" id="UP001321760">
    <property type="component" value="Unassembled WGS sequence"/>
</dbReference>
<evidence type="ECO:0000313" key="3">
    <source>
        <dbReference type="EMBL" id="KAK4455833.1"/>
    </source>
</evidence>
<keyword evidence="4" id="KW-1185">Reference proteome</keyword>
<feature type="domain" description="25S rRNA (uridine-N(3))-methyltransferase BMT5-like" evidence="2">
    <location>
        <begin position="63"/>
        <end position="230"/>
    </location>
</feature>
<evidence type="ECO:0000256" key="1">
    <source>
        <dbReference type="SAM" id="MobiDB-lite"/>
    </source>
</evidence>
<dbReference type="PANTHER" id="PTHR11538:SF26">
    <property type="entry name" value="FERREDOXIN-FOLD ANTICODON-BINDING DOMAIN-CONTAINING PROTEIN 1"/>
    <property type="match status" value="1"/>
</dbReference>
<feature type="compositionally biased region" description="Low complexity" evidence="1">
    <location>
        <begin position="28"/>
        <end position="40"/>
    </location>
</feature>
<dbReference type="AlphaFoldDB" id="A0AAV9H8M1"/>
<evidence type="ECO:0000259" key="2">
    <source>
        <dbReference type="Pfam" id="PF10354"/>
    </source>
</evidence>
<evidence type="ECO:0000313" key="4">
    <source>
        <dbReference type="Proteomes" id="UP001321760"/>
    </source>
</evidence>
<protein>
    <recommendedName>
        <fullName evidence="2">25S rRNA (uridine-N(3))-methyltransferase BMT5-like domain-containing protein</fullName>
    </recommendedName>
</protein>
<name>A0AAV9H8M1_9PEZI</name>
<dbReference type="Pfam" id="PF10354">
    <property type="entry name" value="BMT5-like"/>
    <property type="match status" value="1"/>
</dbReference>
<gene>
    <name evidence="3" type="ORF">QBC34DRAFT_373595</name>
</gene>
<feature type="compositionally biased region" description="Basic and acidic residues" evidence="1">
    <location>
        <begin position="330"/>
        <end position="340"/>
    </location>
</feature>
<dbReference type="InterPro" id="IPR019446">
    <property type="entry name" value="BMT5-like"/>
</dbReference>
<reference evidence="3" key="1">
    <citation type="journal article" date="2023" name="Mol. Phylogenet. Evol.">
        <title>Genome-scale phylogeny and comparative genomics of the fungal order Sordariales.</title>
        <authorList>
            <person name="Hensen N."/>
            <person name="Bonometti L."/>
            <person name="Westerberg I."/>
            <person name="Brannstrom I.O."/>
            <person name="Guillou S."/>
            <person name="Cros-Aarteil S."/>
            <person name="Calhoun S."/>
            <person name="Haridas S."/>
            <person name="Kuo A."/>
            <person name="Mondo S."/>
            <person name="Pangilinan J."/>
            <person name="Riley R."/>
            <person name="LaButti K."/>
            <person name="Andreopoulos B."/>
            <person name="Lipzen A."/>
            <person name="Chen C."/>
            <person name="Yan M."/>
            <person name="Daum C."/>
            <person name="Ng V."/>
            <person name="Clum A."/>
            <person name="Steindorff A."/>
            <person name="Ohm R.A."/>
            <person name="Martin F."/>
            <person name="Silar P."/>
            <person name="Natvig D.O."/>
            <person name="Lalanne C."/>
            <person name="Gautier V."/>
            <person name="Ament-Velasquez S.L."/>
            <person name="Kruys A."/>
            <person name="Hutchinson M.I."/>
            <person name="Powell A.J."/>
            <person name="Barry K."/>
            <person name="Miller A.N."/>
            <person name="Grigoriev I.V."/>
            <person name="Debuchy R."/>
            <person name="Gladieux P."/>
            <person name="Hiltunen Thoren M."/>
            <person name="Johannesson H."/>
        </authorList>
    </citation>
    <scope>NUCLEOTIDE SEQUENCE</scope>
    <source>
        <strain evidence="3">PSN243</strain>
    </source>
</reference>
<dbReference type="GO" id="GO:0070475">
    <property type="term" value="P:rRNA base methylation"/>
    <property type="evidence" value="ECO:0007669"/>
    <property type="project" value="InterPro"/>
</dbReference>
<dbReference type="GO" id="GO:0070042">
    <property type="term" value="F:rRNA (uridine-N3-)-methyltransferase activity"/>
    <property type="evidence" value="ECO:0007669"/>
    <property type="project" value="InterPro"/>
</dbReference>
<feature type="region of interest" description="Disordered" evidence="1">
    <location>
        <begin position="1"/>
        <end position="53"/>
    </location>
</feature>
<feature type="compositionally biased region" description="Acidic residues" evidence="1">
    <location>
        <begin position="301"/>
        <end position="329"/>
    </location>
</feature>
<comment type="caution">
    <text evidence="3">The sequence shown here is derived from an EMBL/GenBank/DDBJ whole genome shotgun (WGS) entry which is preliminary data.</text>
</comment>
<dbReference type="PANTHER" id="PTHR11538">
    <property type="entry name" value="PHENYLALANYL-TRNA SYNTHETASE"/>
    <property type="match status" value="1"/>
</dbReference>
<proteinExistence type="predicted"/>